<comment type="caution">
    <text evidence="3">The sequence shown here is derived from an EMBL/GenBank/DDBJ whole genome shotgun (WGS) entry which is preliminary data.</text>
</comment>
<dbReference type="Pfam" id="PF03551">
    <property type="entry name" value="PadR"/>
    <property type="match status" value="1"/>
</dbReference>
<dbReference type="InterPro" id="IPR036388">
    <property type="entry name" value="WH-like_DNA-bd_sf"/>
</dbReference>
<evidence type="ECO:0000256" key="1">
    <source>
        <dbReference type="SAM" id="MobiDB-lite"/>
    </source>
</evidence>
<feature type="domain" description="Transcription regulator PadR N-terminal" evidence="2">
    <location>
        <begin position="7"/>
        <end position="84"/>
    </location>
</feature>
<evidence type="ECO:0000313" key="4">
    <source>
        <dbReference type="Proteomes" id="UP001161691"/>
    </source>
</evidence>
<dbReference type="PANTHER" id="PTHR43252">
    <property type="entry name" value="TRANSCRIPTIONAL REGULATOR YQJI"/>
    <property type="match status" value="1"/>
</dbReference>
<feature type="region of interest" description="Disordered" evidence="1">
    <location>
        <begin position="176"/>
        <end position="202"/>
    </location>
</feature>
<dbReference type="InterPro" id="IPR005149">
    <property type="entry name" value="Tscrpt_reg_PadR_N"/>
</dbReference>
<dbReference type="Proteomes" id="UP001161691">
    <property type="component" value="Unassembled WGS sequence"/>
</dbReference>
<protein>
    <submittedName>
        <fullName evidence="3">Helix-turn-helix transcriptional regulator</fullName>
    </submittedName>
</protein>
<keyword evidence="4" id="KW-1185">Reference proteome</keyword>
<dbReference type="RefSeq" id="WP_282907374.1">
    <property type="nucleotide sequence ID" value="NZ_JAGRPV010000001.1"/>
</dbReference>
<proteinExistence type="predicted"/>
<dbReference type="Gene3D" id="1.10.10.10">
    <property type="entry name" value="Winged helix-like DNA-binding domain superfamily/Winged helix DNA-binding domain"/>
    <property type="match status" value="1"/>
</dbReference>
<evidence type="ECO:0000313" key="3">
    <source>
        <dbReference type="EMBL" id="MDI4644369.1"/>
    </source>
</evidence>
<dbReference type="SUPFAM" id="SSF46785">
    <property type="entry name" value="Winged helix' DNA-binding domain"/>
    <property type="match status" value="1"/>
</dbReference>
<dbReference type="PANTHER" id="PTHR43252:SF7">
    <property type="entry name" value="TRANSCRIPTIONAL REGULATOR YQJI"/>
    <property type="match status" value="1"/>
</dbReference>
<evidence type="ECO:0000259" key="2">
    <source>
        <dbReference type="Pfam" id="PF03551"/>
    </source>
</evidence>
<dbReference type="InterPro" id="IPR036390">
    <property type="entry name" value="WH_DNA-bd_sf"/>
</dbReference>
<gene>
    <name evidence="3" type="ORF">KB449_05315</name>
</gene>
<sequence>MSMKLLILGILIEKDRHPYEIRQTMVGRNWNYAFRLRDGSLYYAVDQLRDRGLIEAVHTVPVPGEHRPDKTIYRITDEGRREFDKLMYAQLEQPAYPQHPMMMAMPFLRLADQARVADIAERQLAACDERIASLEQVLAVKAGRIPSSSMRMIEGMLAFGRAERAWLETIVEEARSGAYEEERDQTGGWIRKTRPPAPPAQE</sequence>
<dbReference type="EMBL" id="JAGRPV010000001">
    <property type="protein sequence ID" value="MDI4644369.1"/>
    <property type="molecule type" value="Genomic_DNA"/>
</dbReference>
<accession>A0ABT6TC73</accession>
<organism evidence="3 4">
    <name type="scientific">Cohnella hashimotonis</name>
    <dbReference type="NCBI Taxonomy" id="2826895"/>
    <lineage>
        <taxon>Bacteria</taxon>
        <taxon>Bacillati</taxon>
        <taxon>Bacillota</taxon>
        <taxon>Bacilli</taxon>
        <taxon>Bacillales</taxon>
        <taxon>Paenibacillaceae</taxon>
        <taxon>Cohnella</taxon>
    </lineage>
</organism>
<reference evidence="3" key="1">
    <citation type="submission" date="2023-04" db="EMBL/GenBank/DDBJ databases">
        <title>Comparative genomic analysis of Cohnella hashimotonis sp. nov., isolated from the International Space Station.</title>
        <authorList>
            <person name="Venkateswaran K."/>
            <person name="Simpson A."/>
        </authorList>
    </citation>
    <scope>NUCLEOTIDE SEQUENCE</scope>
    <source>
        <strain evidence="3">F6_2S_P_1</strain>
    </source>
</reference>
<name>A0ABT6TC73_9BACL</name>